<dbReference type="Proteomes" id="UP000777784">
    <property type="component" value="Unassembled WGS sequence"/>
</dbReference>
<organism evidence="4 5">
    <name type="scientific">Eiseniibacteriota bacterium</name>
    <dbReference type="NCBI Taxonomy" id="2212470"/>
    <lineage>
        <taxon>Bacteria</taxon>
        <taxon>Candidatus Eiseniibacteriota</taxon>
    </lineage>
</organism>
<evidence type="ECO:0000313" key="4">
    <source>
        <dbReference type="EMBL" id="MBU2692420.1"/>
    </source>
</evidence>
<name>A0A948RWP1_UNCEI</name>
<evidence type="ECO:0000256" key="1">
    <source>
        <dbReference type="ARBA" id="ARBA00009353"/>
    </source>
</evidence>
<dbReference type="InterPro" id="IPR010099">
    <property type="entry name" value="SDR39U1"/>
</dbReference>
<evidence type="ECO:0000259" key="2">
    <source>
        <dbReference type="Pfam" id="PF01370"/>
    </source>
</evidence>
<dbReference type="PANTHER" id="PTHR11092">
    <property type="entry name" value="SUGAR NUCLEOTIDE EPIMERASE RELATED"/>
    <property type="match status" value="1"/>
</dbReference>
<reference evidence="4" key="1">
    <citation type="submission" date="2021-05" db="EMBL/GenBank/DDBJ databases">
        <title>Energy efficiency and biological interactions define the core microbiome of deep oligotrophic groundwater.</title>
        <authorList>
            <person name="Mehrshad M."/>
            <person name="Lopez-Fernandez M."/>
            <person name="Bell E."/>
            <person name="Bernier-Latmani R."/>
            <person name="Bertilsson S."/>
            <person name="Dopson M."/>
        </authorList>
    </citation>
    <scope>NUCLEOTIDE SEQUENCE</scope>
    <source>
        <strain evidence="4">Modern_marine.mb.64</strain>
    </source>
</reference>
<comment type="caution">
    <text evidence="4">The sequence shown here is derived from an EMBL/GenBank/DDBJ whole genome shotgun (WGS) entry which is preliminary data.</text>
</comment>
<feature type="domain" description="NAD-dependent epimerase/dehydratase" evidence="2">
    <location>
        <begin position="5"/>
        <end position="219"/>
    </location>
</feature>
<dbReference type="Pfam" id="PF08338">
    <property type="entry name" value="DUF1731"/>
    <property type="match status" value="1"/>
</dbReference>
<dbReference type="PANTHER" id="PTHR11092:SF0">
    <property type="entry name" value="EPIMERASE FAMILY PROTEIN SDR39U1"/>
    <property type="match status" value="1"/>
</dbReference>
<dbReference type="NCBIfam" id="TIGR01777">
    <property type="entry name" value="yfcH"/>
    <property type="match status" value="1"/>
</dbReference>
<dbReference type="InterPro" id="IPR001509">
    <property type="entry name" value="Epimerase_deHydtase"/>
</dbReference>
<feature type="domain" description="DUF1731" evidence="3">
    <location>
        <begin position="254"/>
        <end position="298"/>
    </location>
</feature>
<evidence type="ECO:0000313" key="5">
    <source>
        <dbReference type="Proteomes" id="UP000777784"/>
    </source>
</evidence>
<dbReference type="SUPFAM" id="SSF51735">
    <property type="entry name" value="NAD(P)-binding Rossmann-fold domains"/>
    <property type="match status" value="1"/>
</dbReference>
<dbReference type="Gene3D" id="3.40.50.720">
    <property type="entry name" value="NAD(P)-binding Rossmann-like Domain"/>
    <property type="match status" value="1"/>
</dbReference>
<comment type="similarity">
    <text evidence="1">Belongs to the NAD(P)-dependent epimerase/dehydratase family. SDR39U1 subfamily.</text>
</comment>
<dbReference type="AlphaFoldDB" id="A0A948RWP1"/>
<dbReference type="InterPro" id="IPR036291">
    <property type="entry name" value="NAD(P)-bd_dom_sf"/>
</dbReference>
<proteinExistence type="inferred from homology"/>
<dbReference type="InterPro" id="IPR013549">
    <property type="entry name" value="DUF1731"/>
</dbReference>
<dbReference type="EMBL" id="JAHJDP010000091">
    <property type="protein sequence ID" value="MBU2692420.1"/>
    <property type="molecule type" value="Genomic_DNA"/>
</dbReference>
<gene>
    <name evidence="4" type="ORF">KJ970_15965</name>
</gene>
<sequence length="309" mass="33995">MKVAIPGARGLIGRRLVRLLLDRGHTPVALTRNAKRLLEAPYSIEWRTWDPDNPETGNMAFQNIDAIVNLSGEPVGSGWWTKKKMKRIRDSRVFGNQRIVDVLSHVSRGPRVYIAGSAVGYYGSRGDEILTESSEKGEGFLAEVSRDLEAQAAKASHFGLRVVLLRTGVVLSGTGGALAKMHQVFKWGLGGKIGDGRQWLPWIHESDIAEIILYCLERHEIEGPVNGTAPNPVPNSEFTQALGAVLGKATPFPIPEVFLKISLGRMAEILTASQRVVPEKLLNSDFQFQYPDLGRGLNDCLKTHGNVIR</sequence>
<accession>A0A948RWP1</accession>
<dbReference type="Pfam" id="PF01370">
    <property type="entry name" value="Epimerase"/>
    <property type="match status" value="1"/>
</dbReference>
<protein>
    <submittedName>
        <fullName evidence="4">TIGR01777 family oxidoreductase</fullName>
    </submittedName>
</protein>
<evidence type="ECO:0000259" key="3">
    <source>
        <dbReference type="Pfam" id="PF08338"/>
    </source>
</evidence>